<reference evidence="3" key="2">
    <citation type="submission" date="2020-05" db="UniProtKB">
        <authorList>
            <consortium name="EnsemblMetazoa"/>
        </authorList>
    </citation>
    <scope>IDENTIFICATION</scope>
    <source>
        <strain evidence="3">JHB</strain>
    </source>
</reference>
<keyword evidence="1" id="KW-1133">Transmembrane helix</keyword>
<dbReference type="Proteomes" id="UP000002320">
    <property type="component" value="Unassembled WGS sequence"/>
</dbReference>
<evidence type="ECO:0000313" key="4">
    <source>
        <dbReference type="Proteomes" id="UP000002320"/>
    </source>
</evidence>
<dbReference type="KEGG" id="cqu:CpipJ_CPIJ018477"/>
<keyword evidence="1" id="KW-0812">Transmembrane</keyword>
<dbReference type="VEuPathDB" id="VectorBase:CQUJHB006063"/>
<organism>
    <name type="scientific">Culex quinquefasciatus</name>
    <name type="common">Southern house mosquito</name>
    <name type="synonym">Culex pungens</name>
    <dbReference type="NCBI Taxonomy" id="7176"/>
    <lineage>
        <taxon>Eukaryota</taxon>
        <taxon>Metazoa</taxon>
        <taxon>Ecdysozoa</taxon>
        <taxon>Arthropoda</taxon>
        <taxon>Hexapoda</taxon>
        <taxon>Insecta</taxon>
        <taxon>Pterygota</taxon>
        <taxon>Neoptera</taxon>
        <taxon>Endopterygota</taxon>
        <taxon>Diptera</taxon>
        <taxon>Nematocera</taxon>
        <taxon>Culicoidea</taxon>
        <taxon>Culicidae</taxon>
        <taxon>Culicinae</taxon>
        <taxon>Culicini</taxon>
        <taxon>Culex</taxon>
        <taxon>Culex</taxon>
    </lineage>
</organism>
<gene>
    <name evidence="3" type="primary">6052817</name>
    <name evidence="2" type="ORF">CpipJ_CPIJ018477</name>
</gene>
<sequence length="145" mass="16537">MNDIVIISGVGDCLWVEAKKTALFGLNFIIFGILRQFHLVKHTEVIIALLSRIKGIRKPISMDSFTQMGRIKFTPVDPVDEGQEVFFKDVACLQETKQEMMEFVELKAPDRLGQRFLNLLYLWVHLSVLAKVVAIQAQVPFLSMN</sequence>
<proteinExistence type="predicted"/>
<dbReference type="AlphaFoldDB" id="B0XH96"/>
<keyword evidence="4" id="KW-1185">Reference proteome</keyword>
<dbReference type="OrthoDB" id="1413014at2759"/>
<dbReference type="STRING" id="7176.B0XH96"/>
<name>B0XH96_CULQU</name>
<evidence type="ECO:0000313" key="3">
    <source>
        <dbReference type="EnsemblMetazoa" id="CPIJ018477-PA"/>
    </source>
</evidence>
<dbReference type="VEuPathDB" id="VectorBase:CPIJ018477"/>
<accession>B0XH96</accession>
<protein>
    <submittedName>
        <fullName evidence="2 3">Paraplegin</fullName>
    </submittedName>
</protein>
<dbReference type="EMBL" id="DS233121">
    <property type="protein sequence ID" value="EDS28244.1"/>
    <property type="molecule type" value="Genomic_DNA"/>
</dbReference>
<keyword evidence="1" id="KW-0472">Membrane</keyword>
<dbReference type="eggNOG" id="KOG0731">
    <property type="taxonomic scope" value="Eukaryota"/>
</dbReference>
<evidence type="ECO:0000313" key="2">
    <source>
        <dbReference type="EMBL" id="EDS28244.1"/>
    </source>
</evidence>
<reference evidence="2" key="1">
    <citation type="submission" date="2007-03" db="EMBL/GenBank/DDBJ databases">
        <title>Annotation of Culex pipiens quinquefasciatus.</title>
        <authorList>
            <consortium name="The Broad Institute Genome Sequencing Platform"/>
            <person name="Atkinson P.W."/>
            <person name="Hemingway J."/>
            <person name="Christensen B.M."/>
            <person name="Higgs S."/>
            <person name="Kodira C."/>
            <person name="Hannick L."/>
            <person name="Megy K."/>
            <person name="O'Leary S."/>
            <person name="Pearson M."/>
            <person name="Haas B.J."/>
            <person name="Mauceli E."/>
            <person name="Wortman J.R."/>
            <person name="Lee N.H."/>
            <person name="Guigo R."/>
            <person name="Stanke M."/>
            <person name="Alvarado L."/>
            <person name="Amedeo P."/>
            <person name="Antoine C.H."/>
            <person name="Arensburger P."/>
            <person name="Bidwell S.L."/>
            <person name="Crawford M."/>
            <person name="Camaro F."/>
            <person name="Devon K."/>
            <person name="Engels R."/>
            <person name="Hammond M."/>
            <person name="Howarth C."/>
            <person name="Koehrsen M."/>
            <person name="Lawson D."/>
            <person name="Montgomery P."/>
            <person name="Nene V."/>
            <person name="Nusbaum C."/>
            <person name="Puiu D."/>
            <person name="Romero-Severson J."/>
            <person name="Severson D.W."/>
            <person name="Shumway M."/>
            <person name="Sisk P."/>
            <person name="Stolte C."/>
            <person name="Zeng Q."/>
            <person name="Eisenstadt E."/>
            <person name="Fraser-Liggett C."/>
            <person name="Strausberg R."/>
            <person name="Galagan J."/>
            <person name="Birren B."/>
            <person name="Collins F.H."/>
        </authorList>
    </citation>
    <scope>NUCLEOTIDE SEQUENCE [LARGE SCALE GENOMIC DNA]</scope>
    <source>
        <strain evidence="2">JHB</strain>
    </source>
</reference>
<dbReference type="HOGENOM" id="CLU_1788733_0_0_1"/>
<evidence type="ECO:0000256" key="1">
    <source>
        <dbReference type="SAM" id="Phobius"/>
    </source>
</evidence>
<dbReference type="EnsemblMetazoa" id="CPIJ018477-RA">
    <property type="protein sequence ID" value="CPIJ018477-PA"/>
    <property type="gene ID" value="CPIJ018477"/>
</dbReference>
<dbReference type="InParanoid" id="B0XH96"/>
<feature type="transmembrane region" description="Helical" evidence="1">
    <location>
        <begin position="116"/>
        <end position="139"/>
    </location>
</feature>